<sequence>MKKLTDGENLTNFYIADYYSDMDESFIKTIFYKSQDGEIEVVKEVDTYIGVSNKTVKPSLNFSYDFKEGKKSFRIDSLPSNYLIRENQLKLSMLIKKANASSMWVCGTAANEILEKGFPKKYTFIKEQDFKKLQKKFSKQAPKPSKS</sequence>
<dbReference type="Proteomes" id="UP001501844">
    <property type="component" value="Unassembled WGS sequence"/>
</dbReference>
<proteinExistence type="predicted"/>
<evidence type="ECO:0000313" key="1">
    <source>
        <dbReference type="EMBL" id="GAA4311031.1"/>
    </source>
</evidence>
<keyword evidence="2" id="KW-1185">Reference proteome</keyword>
<protein>
    <submittedName>
        <fullName evidence="1">Uncharacterized protein</fullName>
    </submittedName>
</protein>
<name>A0ABP8FU20_9BACT</name>
<reference evidence="2" key="1">
    <citation type="journal article" date="2019" name="Int. J. Syst. Evol. Microbiol.">
        <title>The Global Catalogue of Microorganisms (GCM) 10K type strain sequencing project: providing services to taxonomists for standard genome sequencing and annotation.</title>
        <authorList>
            <consortium name="The Broad Institute Genomics Platform"/>
            <consortium name="The Broad Institute Genome Sequencing Center for Infectious Disease"/>
            <person name="Wu L."/>
            <person name="Ma J."/>
        </authorList>
    </citation>
    <scope>NUCLEOTIDE SEQUENCE [LARGE SCALE GENOMIC DNA]</scope>
    <source>
        <strain evidence="2">JCM 17917</strain>
    </source>
</reference>
<organism evidence="1 2">
    <name type="scientific">Nibribacter koreensis</name>
    <dbReference type="NCBI Taxonomy" id="1084519"/>
    <lineage>
        <taxon>Bacteria</taxon>
        <taxon>Pseudomonadati</taxon>
        <taxon>Bacteroidota</taxon>
        <taxon>Cytophagia</taxon>
        <taxon>Cytophagales</taxon>
        <taxon>Hymenobacteraceae</taxon>
        <taxon>Nibribacter</taxon>
    </lineage>
</organism>
<comment type="caution">
    <text evidence="1">The sequence shown here is derived from an EMBL/GenBank/DDBJ whole genome shotgun (WGS) entry which is preliminary data.</text>
</comment>
<accession>A0ABP8FU20</accession>
<gene>
    <name evidence="1" type="ORF">GCM10023183_29490</name>
</gene>
<evidence type="ECO:0000313" key="2">
    <source>
        <dbReference type="Proteomes" id="UP001501844"/>
    </source>
</evidence>
<dbReference type="EMBL" id="BAABGX010000002">
    <property type="protein sequence ID" value="GAA4311031.1"/>
    <property type="molecule type" value="Genomic_DNA"/>
</dbReference>
<dbReference type="RefSeq" id="WP_345167714.1">
    <property type="nucleotide sequence ID" value="NZ_BAABGX010000002.1"/>
</dbReference>